<dbReference type="GO" id="GO:0015940">
    <property type="term" value="P:pantothenate biosynthetic process"/>
    <property type="evidence" value="ECO:0007669"/>
    <property type="project" value="UniProtKB-UniPathway"/>
</dbReference>
<keyword evidence="8 11" id="KW-0560">Oxidoreductase</keyword>
<comment type="pathway">
    <text evidence="2 11">Cofactor biosynthesis; (R)-pantothenate biosynthesis; (R)-pantoate from 3-methyl-2-oxobutanoate: step 2/2.</text>
</comment>
<dbReference type="InterPro" id="IPR013328">
    <property type="entry name" value="6PGD_dom2"/>
</dbReference>
<dbReference type="InterPro" id="IPR013752">
    <property type="entry name" value="KPA_reductase"/>
</dbReference>
<dbReference type="SUPFAM" id="SSF48179">
    <property type="entry name" value="6-phosphogluconate dehydrogenase C-terminal domain-like"/>
    <property type="match status" value="1"/>
</dbReference>
<evidence type="ECO:0000256" key="8">
    <source>
        <dbReference type="ARBA" id="ARBA00023002"/>
    </source>
</evidence>
<reference evidence="14 15" key="1">
    <citation type="submission" date="2020-04" db="EMBL/GenBank/DDBJ databases">
        <authorList>
            <person name="De Canck E."/>
        </authorList>
    </citation>
    <scope>NUCLEOTIDE SEQUENCE [LARGE SCALE GENOMIC DNA]</scope>
    <source>
        <strain evidence="14 15">LMG 26841</strain>
    </source>
</reference>
<keyword evidence="7 11" id="KW-0521">NADP</keyword>
<comment type="similarity">
    <text evidence="3 11">Belongs to the ketopantoate reductase family.</text>
</comment>
<evidence type="ECO:0000256" key="9">
    <source>
        <dbReference type="ARBA" id="ARBA00032024"/>
    </source>
</evidence>
<keyword evidence="6 11" id="KW-0566">Pantothenate biosynthesis</keyword>
<name>A0A6S7D9I1_9BURK</name>
<comment type="catalytic activity">
    <reaction evidence="10 11">
        <text>(R)-pantoate + NADP(+) = 2-dehydropantoate + NADPH + H(+)</text>
        <dbReference type="Rhea" id="RHEA:16233"/>
        <dbReference type="ChEBI" id="CHEBI:11561"/>
        <dbReference type="ChEBI" id="CHEBI:15378"/>
        <dbReference type="ChEBI" id="CHEBI:15980"/>
        <dbReference type="ChEBI" id="CHEBI:57783"/>
        <dbReference type="ChEBI" id="CHEBI:58349"/>
        <dbReference type="EC" id="1.1.1.169"/>
    </reaction>
</comment>
<keyword evidence="15" id="KW-1185">Reference proteome</keyword>
<evidence type="ECO:0000256" key="7">
    <source>
        <dbReference type="ARBA" id="ARBA00022857"/>
    </source>
</evidence>
<dbReference type="InterPro" id="IPR008927">
    <property type="entry name" value="6-PGluconate_DH-like_C_sf"/>
</dbReference>
<dbReference type="InterPro" id="IPR003710">
    <property type="entry name" value="ApbA"/>
</dbReference>
<sequence length="307" mass="32781">MNVLVLGAGAMGSHYGVKLMRAGADVTFLVRKKRAASLRATGLRIESEVQSYAGPVDIVEDGVSLHRADLILLTCKAFDLPGAMTAIAPAVGEKTAILPLLNGLGPYRELDAMFGRDRVLGGVAYVALSLREDGVVQQLGTSDRLFIGARTPALRSAAEDTLALLAKSPGECVLSDQIDQQLWNKWVMLCAGAAVTSLMRSSIGEILGTTYGRNVVQAALDECLAVARLEGFELQRDAIAQIEGMLLNPSSIWMASMARDIEAGVARLEADSIVGDMVARGMLHGLACPTLQTAFTHLQAYLDRQQR</sequence>
<dbReference type="Pfam" id="PF02558">
    <property type="entry name" value="ApbA"/>
    <property type="match status" value="1"/>
</dbReference>
<evidence type="ECO:0000259" key="12">
    <source>
        <dbReference type="Pfam" id="PF02558"/>
    </source>
</evidence>
<comment type="function">
    <text evidence="1 11">Catalyzes the NADPH-dependent reduction of ketopantoate into pantoic acid.</text>
</comment>
<dbReference type="EMBL" id="CADIKW010000005">
    <property type="protein sequence ID" value="CAB3872630.1"/>
    <property type="molecule type" value="Genomic_DNA"/>
</dbReference>
<evidence type="ECO:0000256" key="6">
    <source>
        <dbReference type="ARBA" id="ARBA00022655"/>
    </source>
</evidence>
<dbReference type="InterPro" id="IPR013332">
    <property type="entry name" value="KPR_N"/>
</dbReference>
<evidence type="ECO:0000256" key="4">
    <source>
        <dbReference type="ARBA" id="ARBA00013014"/>
    </source>
</evidence>
<protein>
    <recommendedName>
        <fullName evidence="5 11">2-dehydropantoate 2-reductase</fullName>
        <ecNumber evidence="4 11">1.1.1.169</ecNumber>
    </recommendedName>
    <alternativeName>
        <fullName evidence="9 11">Ketopantoate reductase</fullName>
    </alternativeName>
</protein>
<dbReference type="PANTHER" id="PTHR21708">
    <property type="entry name" value="PROBABLE 2-DEHYDROPANTOATE 2-REDUCTASE"/>
    <property type="match status" value="1"/>
</dbReference>
<gene>
    <name evidence="14" type="primary">panE</name>
    <name evidence="14" type="ORF">LMG26841_03036</name>
</gene>
<dbReference type="UniPathway" id="UPA00028">
    <property type="reaction ID" value="UER00004"/>
</dbReference>
<dbReference type="RefSeq" id="WP_054501240.1">
    <property type="nucleotide sequence ID" value="NZ_CADIKW010000005.1"/>
</dbReference>
<dbReference type="InterPro" id="IPR051402">
    <property type="entry name" value="KPR-Related"/>
</dbReference>
<evidence type="ECO:0000256" key="3">
    <source>
        <dbReference type="ARBA" id="ARBA00007870"/>
    </source>
</evidence>
<dbReference type="NCBIfam" id="TIGR00745">
    <property type="entry name" value="apbA_panE"/>
    <property type="match status" value="1"/>
</dbReference>
<evidence type="ECO:0000256" key="11">
    <source>
        <dbReference type="RuleBase" id="RU362068"/>
    </source>
</evidence>
<dbReference type="GeneID" id="94356588"/>
<dbReference type="FunFam" id="3.40.50.720:FF:000307">
    <property type="entry name" value="2-dehydropantoate 2-reductase"/>
    <property type="match status" value="1"/>
</dbReference>
<dbReference type="SUPFAM" id="SSF51735">
    <property type="entry name" value="NAD(P)-binding Rossmann-fold domains"/>
    <property type="match status" value="1"/>
</dbReference>
<dbReference type="Gene3D" id="1.10.1040.10">
    <property type="entry name" value="N-(1-d-carboxylethyl)-l-norvaline Dehydrogenase, domain 2"/>
    <property type="match status" value="1"/>
</dbReference>
<feature type="domain" description="Ketopantoate reductase C-terminal" evidence="13">
    <location>
        <begin position="178"/>
        <end position="300"/>
    </location>
</feature>
<dbReference type="AlphaFoldDB" id="A0A6S7D9I1"/>
<evidence type="ECO:0000313" key="15">
    <source>
        <dbReference type="Proteomes" id="UP000494272"/>
    </source>
</evidence>
<evidence type="ECO:0000313" key="14">
    <source>
        <dbReference type="EMBL" id="CAB3872630.1"/>
    </source>
</evidence>
<evidence type="ECO:0000259" key="13">
    <source>
        <dbReference type="Pfam" id="PF08546"/>
    </source>
</evidence>
<feature type="domain" description="Ketopantoate reductase N-terminal" evidence="12">
    <location>
        <begin position="3"/>
        <end position="149"/>
    </location>
</feature>
<organism evidence="14 15">
    <name type="scientific">Achromobacter dolens</name>
    <dbReference type="NCBI Taxonomy" id="1287738"/>
    <lineage>
        <taxon>Bacteria</taxon>
        <taxon>Pseudomonadati</taxon>
        <taxon>Pseudomonadota</taxon>
        <taxon>Betaproteobacteria</taxon>
        <taxon>Burkholderiales</taxon>
        <taxon>Alcaligenaceae</taxon>
        <taxon>Achromobacter</taxon>
    </lineage>
</organism>
<evidence type="ECO:0000256" key="2">
    <source>
        <dbReference type="ARBA" id="ARBA00004994"/>
    </source>
</evidence>
<dbReference type="GO" id="GO:0008677">
    <property type="term" value="F:2-dehydropantoate 2-reductase activity"/>
    <property type="evidence" value="ECO:0007669"/>
    <property type="project" value="UniProtKB-EC"/>
</dbReference>
<dbReference type="InterPro" id="IPR036291">
    <property type="entry name" value="NAD(P)-bd_dom_sf"/>
</dbReference>
<dbReference type="Pfam" id="PF08546">
    <property type="entry name" value="ApbA_C"/>
    <property type="match status" value="1"/>
</dbReference>
<accession>A0A6S7D9I1</accession>
<dbReference type="Gene3D" id="3.40.50.720">
    <property type="entry name" value="NAD(P)-binding Rossmann-like Domain"/>
    <property type="match status" value="1"/>
</dbReference>
<proteinExistence type="inferred from homology"/>
<evidence type="ECO:0000256" key="10">
    <source>
        <dbReference type="ARBA" id="ARBA00048793"/>
    </source>
</evidence>
<dbReference type="PANTHER" id="PTHR21708:SF26">
    <property type="entry name" value="2-DEHYDROPANTOATE 2-REDUCTASE"/>
    <property type="match status" value="1"/>
</dbReference>
<evidence type="ECO:0000256" key="5">
    <source>
        <dbReference type="ARBA" id="ARBA00019465"/>
    </source>
</evidence>
<evidence type="ECO:0000256" key="1">
    <source>
        <dbReference type="ARBA" id="ARBA00002919"/>
    </source>
</evidence>
<dbReference type="GO" id="GO:0005737">
    <property type="term" value="C:cytoplasm"/>
    <property type="evidence" value="ECO:0007669"/>
    <property type="project" value="TreeGrafter"/>
</dbReference>
<dbReference type="EC" id="1.1.1.169" evidence="4 11"/>
<dbReference type="Proteomes" id="UP000494272">
    <property type="component" value="Unassembled WGS sequence"/>
</dbReference>